<reference evidence="9" key="2">
    <citation type="submission" date="2006-05" db="EMBL/GenBank/DDBJ databases">
        <title>Sequencing of the draft genome and assembly of Desulfuromonas acetoxidans DSM 684.</title>
        <authorList>
            <consortium name="US DOE Joint Genome Institute (JGI-PGF)"/>
            <person name="Copeland A."/>
            <person name="Lucas S."/>
            <person name="Lapidus A."/>
            <person name="Barry K."/>
            <person name="Detter J.C."/>
            <person name="Glavina del Rio T."/>
            <person name="Hammon N."/>
            <person name="Israni S."/>
            <person name="Dalin E."/>
            <person name="Tice H."/>
            <person name="Bruce D."/>
            <person name="Pitluck S."/>
            <person name="Richardson P."/>
        </authorList>
    </citation>
    <scope>NUCLEOTIDE SEQUENCE [LARGE SCALE GENOMIC DNA]</scope>
    <source>
        <strain evidence="9">DSM 684</strain>
    </source>
</reference>
<dbReference type="Gene3D" id="3.40.1050.10">
    <property type="entry name" value="Carbonic anhydrase"/>
    <property type="match status" value="1"/>
</dbReference>
<name>Q1JYM7_DESA6</name>
<evidence type="ECO:0000313" key="9">
    <source>
        <dbReference type="EMBL" id="EAT15388.1"/>
    </source>
</evidence>
<feature type="binding site" evidence="7">
    <location>
        <position position="162"/>
    </location>
    <ligand>
        <name>Zn(2+)</name>
        <dbReference type="ChEBI" id="CHEBI:29105"/>
    </ligand>
</feature>
<proteinExistence type="inferred from homology"/>
<keyword evidence="3 7" id="KW-0479">Metal-binding</keyword>
<evidence type="ECO:0000256" key="8">
    <source>
        <dbReference type="SAM" id="MobiDB-lite"/>
    </source>
</evidence>
<dbReference type="GO" id="GO:0004089">
    <property type="term" value="F:carbonate dehydratase activity"/>
    <property type="evidence" value="ECO:0007669"/>
    <property type="project" value="UniProtKB-EC"/>
</dbReference>
<reference evidence="9" key="1">
    <citation type="submission" date="2006-05" db="EMBL/GenBank/DDBJ databases">
        <title>Annotation of the draft genome assembly of Desulfuromonas acetoxidans DSM 684.</title>
        <authorList>
            <consortium name="US DOE Joint Genome Institute (JGI-ORNL)"/>
            <person name="Larimer F."/>
            <person name="Land M."/>
            <person name="Hauser L."/>
        </authorList>
    </citation>
    <scope>NUCLEOTIDE SEQUENCE [LARGE SCALE GENOMIC DNA]</scope>
    <source>
        <strain evidence="9">DSM 684</strain>
    </source>
</reference>
<feature type="binding site" evidence="7">
    <location>
        <position position="165"/>
    </location>
    <ligand>
        <name>Zn(2+)</name>
        <dbReference type="ChEBI" id="CHEBI:29105"/>
    </ligand>
</feature>
<comment type="similarity">
    <text evidence="1">Belongs to the beta-class carbonic anhydrase family.</text>
</comment>
<protein>
    <recommendedName>
        <fullName evidence="2">carbonic anhydrase</fullName>
        <ecNumber evidence="2">4.2.1.1</ecNumber>
    </recommendedName>
</protein>
<dbReference type="EMBL" id="AAEW02000011">
    <property type="protein sequence ID" value="EAT15388.1"/>
    <property type="molecule type" value="Genomic_DNA"/>
</dbReference>
<evidence type="ECO:0000256" key="1">
    <source>
        <dbReference type="ARBA" id="ARBA00006217"/>
    </source>
</evidence>
<dbReference type="PANTHER" id="PTHR11002">
    <property type="entry name" value="CARBONIC ANHYDRASE"/>
    <property type="match status" value="1"/>
</dbReference>
<dbReference type="AlphaFoldDB" id="Q1JYM7"/>
<evidence type="ECO:0000256" key="2">
    <source>
        <dbReference type="ARBA" id="ARBA00012925"/>
    </source>
</evidence>
<organism evidence="9 10">
    <name type="scientific">Desulfuromonas acetoxidans (strain DSM 684 / 11070)</name>
    <dbReference type="NCBI Taxonomy" id="281689"/>
    <lineage>
        <taxon>Bacteria</taxon>
        <taxon>Pseudomonadati</taxon>
        <taxon>Thermodesulfobacteriota</taxon>
        <taxon>Desulfuromonadia</taxon>
        <taxon>Desulfuromonadales</taxon>
        <taxon>Desulfuromonadaceae</taxon>
        <taxon>Desulfuromonas</taxon>
    </lineage>
</organism>
<dbReference type="PANTHER" id="PTHR11002:SF76">
    <property type="entry name" value="CARBONIC ANHYDRASE"/>
    <property type="match status" value="1"/>
</dbReference>
<dbReference type="InterPro" id="IPR001765">
    <property type="entry name" value="Carbonic_anhydrase"/>
</dbReference>
<keyword evidence="5" id="KW-0456">Lyase</keyword>
<feature type="binding site" evidence="7">
    <location>
        <position position="111"/>
    </location>
    <ligand>
        <name>Zn(2+)</name>
        <dbReference type="ChEBI" id="CHEBI:29105"/>
    </ligand>
</feature>
<comment type="catalytic activity">
    <reaction evidence="6">
        <text>hydrogencarbonate + H(+) = CO2 + H2O</text>
        <dbReference type="Rhea" id="RHEA:10748"/>
        <dbReference type="ChEBI" id="CHEBI:15377"/>
        <dbReference type="ChEBI" id="CHEBI:15378"/>
        <dbReference type="ChEBI" id="CHEBI:16526"/>
        <dbReference type="ChEBI" id="CHEBI:17544"/>
        <dbReference type="EC" id="4.2.1.1"/>
    </reaction>
</comment>
<dbReference type="EC" id="4.2.1.1" evidence="2"/>
<dbReference type="InterPro" id="IPR036874">
    <property type="entry name" value="Carbonic_anhydrase_sf"/>
</dbReference>
<dbReference type="GO" id="GO:0008270">
    <property type="term" value="F:zinc ion binding"/>
    <property type="evidence" value="ECO:0007669"/>
    <property type="project" value="InterPro"/>
</dbReference>
<comment type="caution">
    <text evidence="9">The sequence shown here is derived from an EMBL/GenBank/DDBJ whole genome shotgun (WGS) entry which is preliminary data.</text>
</comment>
<feature type="region of interest" description="Disordered" evidence="8">
    <location>
        <begin position="40"/>
        <end position="61"/>
    </location>
</feature>
<keyword evidence="4 7" id="KW-0862">Zinc</keyword>
<sequence>MMFMKQGGNMDFGVDVRRYVVLPLLLVAVCVSPSWATSHHDESSHGHSMAHQTAAKGKPSPDEAIKMLQQGNKRFVTGESMHPHMDSARIIQAGREDQGDHAYATVITCSDSRVPVELIFDAGIMDIFVIRVAGNVVDVDEAGSIEYGLSHVNTPVLVVLGHTQCGAVTAVTAAMTGHGHSLECNIPPLVDNIEPAVQKSLDDYPGAPTRDIIRFAIEENVWQGIRELFMRSPSTRDLVKSGQAMVVGAIYNVGTGKVKWLSQDKTVAILNDVENDPEKTKTPMTH</sequence>
<dbReference type="SMART" id="SM00947">
    <property type="entry name" value="Pro_CA"/>
    <property type="match status" value="1"/>
</dbReference>
<gene>
    <name evidence="9" type="ORF">Dace_1052</name>
</gene>
<dbReference type="Proteomes" id="UP000005695">
    <property type="component" value="Unassembled WGS sequence"/>
</dbReference>
<dbReference type="CDD" id="cd03378">
    <property type="entry name" value="beta_CA_cladeC"/>
    <property type="match status" value="1"/>
</dbReference>
<evidence type="ECO:0000256" key="6">
    <source>
        <dbReference type="ARBA" id="ARBA00048348"/>
    </source>
</evidence>
<evidence type="ECO:0000256" key="7">
    <source>
        <dbReference type="PIRSR" id="PIRSR601765-1"/>
    </source>
</evidence>
<keyword evidence="10" id="KW-1185">Reference proteome</keyword>
<evidence type="ECO:0000256" key="5">
    <source>
        <dbReference type="ARBA" id="ARBA00023239"/>
    </source>
</evidence>
<dbReference type="SUPFAM" id="SSF53056">
    <property type="entry name" value="beta-carbonic anhydrase, cab"/>
    <property type="match status" value="1"/>
</dbReference>
<accession>Q1JYM7</accession>
<evidence type="ECO:0000313" key="10">
    <source>
        <dbReference type="Proteomes" id="UP000005695"/>
    </source>
</evidence>
<dbReference type="Pfam" id="PF00484">
    <property type="entry name" value="Pro_CA"/>
    <property type="match status" value="1"/>
</dbReference>
<evidence type="ECO:0000256" key="3">
    <source>
        <dbReference type="ARBA" id="ARBA00022723"/>
    </source>
</evidence>
<evidence type="ECO:0000256" key="4">
    <source>
        <dbReference type="ARBA" id="ARBA00022833"/>
    </source>
</evidence>
<comment type="cofactor">
    <cofactor evidence="7">
        <name>Zn(2+)</name>
        <dbReference type="ChEBI" id="CHEBI:29105"/>
    </cofactor>
    <text evidence="7">Binds 1 zinc ion per subunit.</text>
</comment>
<feature type="binding site" evidence="7">
    <location>
        <position position="109"/>
    </location>
    <ligand>
        <name>Zn(2+)</name>
        <dbReference type="ChEBI" id="CHEBI:29105"/>
    </ligand>
</feature>